<sequence length="354" mass="39492">MASGIFSLPRELQEVVYLYAQNRELGRTCRKFWDISCTDFVKVCTLLYRHRLTSLSRLVTTDSYRSLVPLHLDLFHRKERWDSLVGDRMFNEKIGVAIVRFSLADPIFVSVASDFAGSNGATVLMKSLLPLMSLRDVNTALIQACVYGHTEMVRQLVAGGADPTAEDSTAFCMAAKYGHLECAKLLIEAGADVDAQDGYALCYASRGGHLDLVRTLLQRKCNIQIRDNFALNWACEHGHERICAILLQHGADIHTADDYPLRWSSMRGHIHVVQLLIAKGANVDAMDNFAIRHAIKFRQWDVVRVLAAASKAGVAVVAEEVRNATGEKKAALESILWEVCVERVAVERKKEFVG</sequence>
<dbReference type="PROSITE" id="PS50088">
    <property type="entry name" value="ANK_REPEAT"/>
    <property type="match status" value="5"/>
</dbReference>
<dbReference type="SUPFAM" id="SSF48403">
    <property type="entry name" value="Ankyrin repeat"/>
    <property type="match status" value="1"/>
</dbReference>
<gene>
    <name evidence="4" type="ORF">SPPG_00290</name>
</gene>
<reference evidence="4 5" key="1">
    <citation type="submission" date="2009-08" db="EMBL/GenBank/DDBJ databases">
        <title>The Genome Sequence of Spizellomyces punctatus strain DAOM BR117.</title>
        <authorList>
            <consortium name="The Broad Institute Genome Sequencing Platform"/>
            <person name="Russ C."/>
            <person name="Cuomo C."/>
            <person name="Shea T."/>
            <person name="Young S.K."/>
            <person name="Zeng Q."/>
            <person name="Koehrsen M."/>
            <person name="Haas B."/>
            <person name="Borodovsky M."/>
            <person name="Guigo R."/>
            <person name="Alvarado L."/>
            <person name="Berlin A."/>
            <person name="Bochicchio J."/>
            <person name="Borenstein D."/>
            <person name="Chapman S."/>
            <person name="Chen Z."/>
            <person name="Engels R."/>
            <person name="Freedman E."/>
            <person name="Gellesch M."/>
            <person name="Goldberg J."/>
            <person name="Griggs A."/>
            <person name="Gujja S."/>
            <person name="Heiman D."/>
            <person name="Hepburn T."/>
            <person name="Howarth C."/>
            <person name="Jen D."/>
            <person name="Larson L."/>
            <person name="Lewis B."/>
            <person name="Mehta T."/>
            <person name="Park D."/>
            <person name="Pearson M."/>
            <person name="Roberts A."/>
            <person name="Saif S."/>
            <person name="Shenoy N."/>
            <person name="Sisk P."/>
            <person name="Stolte C."/>
            <person name="Sykes S."/>
            <person name="Thomson T."/>
            <person name="Walk T."/>
            <person name="White J."/>
            <person name="Yandava C."/>
            <person name="Burger G."/>
            <person name="Gray M.W."/>
            <person name="Holland P.W.H."/>
            <person name="King N."/>
            <person name="Lang F.B.F."/>
            <person name="Roger A.J."/>
            <person name="Ruiz-Trillo I."/>
            <person name="Lander E."/>
            <person name="Nusbaum C."/>
        </authorList>
    </citation>
    <scope>NUCLEOTIDE SEQUENCE [LARGE SCALE GENOMIC DNA]</scope>
    <source>
        <strain evidence="4 5">DAOM BR117</strain>
    </source>
</reference>
<dbReference type="Proteomes" id="UP000053201">
    <property type="component" value="Unassembled WGS sequence"/>
</dbReference>
<dbReference type="InterPro" id="IPR002110">
    <property type="entry name" value="Ankyrin_rpt"/>
</dbReference>
<feature type="repeat" description="ANK" evidence="3">
    <location>
        <begin position="136"/>
        <end position="168"/>
    </location>
</feature>
<evidence type="ECO:0000256" key="1">
    <source>
        <dbReference type="ARBA" id="ARBA00022737"/>
    </source>
</evidence>
<dbReference type="Pfam" id="PF00023">
    <property type="entry name" value="Ank"/>
    <property type="match status" value="1"/>
</dbReference>
<feature type="repeat" description="ANK" evidence="3">
    <location>
        <begin position="166"/>
        <end position="198"/>
    </location>
</feature>
<name>A0A0L0HUN9_SPIPD</name>
<dbReference type="eggNOG" id="KOG0504">
    <property type="taxonomic scope" value="Eukaryota"/>
</dbReference>
<dbReference type="RefSeq" id="XP_016612608.1">
    <property type="nucleotide sequence ID" value="XM_016748619.1"/>
</dbReference>
<dbReference type="Pfam" id="PF12796">
    <property type="entry name" value="Ank_2"/>
    <property type="match status" value="2"/>
</dbReference>
<keyword evidence="5" id="KW-1185">Reference proteome</keyword>
<evidence type="ECO:0000256" key="2">
    <source>
        <dbReference type="ARBA" id="ARBA00023043"/>
    </source>
</evidence>
<feature type="repeat" description="ANK" evidence="3">
    <location>
        <begin position="196"/>
        <end position="228"/>
    </location>
</feature>
<evidence type="ECO:0000313" key="4">
    <source>
        <dbReference type="EMBL" id="KND04569.1"/>
    </source>
</evidence>
<accession>A0A0L0HUN9</accession>
<feature type="repeat" description="ANK" evidence="3">
    <location>
        <begin position="256"/>
        <end position="288"/>
    </location>
</feature>
<keyword evidence="1" id="KW-0677">Repeat</keyword>
<dbReference type="InterPro" id="IPR036770">
    <property type="entry name" value="Ankyrin_rpt-contain_sf"/>
</dbReference>
<organism evidence="4 5">
    <name type="scientific">Spizellomyces punctatus (strain DAOM BR117)</name>
    <dbReference type="NCBI Taxonomy" id="645134"/>
    <lineage>
        <taxon>Eukaryota</taxon>
        <taxon>Fungi</taxon>
        <taxon>Fungi incertae sedis</taxon>
        <taxon>Chytridiomycota</taxon>
        <taxon>Chytridiomycota incertae sedis</taxon>
        <taxon>Chytridiomycetes</taxon>
        <taxon>Spizellomycetales</taxon>
        <taxon>Spizellomycetaceae</taxon>
        <taxon>Spizellomyces</taxon>
    </lineage>
</organism>
<dbReference type="AlphaFoldDB" id="A0A0L0HUN9"/>
<dbReference type="InParanoid" id="A0A0L0HUN9"/>
<keyword evidence="2 3" id="KW-0040">ANK repeat</keyword>
<dbReference type="GeneID" id="27684028"/>
<protein>
    <submittedName>
        <fullName evidence="4">Uncharacterized protein</fullName>
    </submittedName>
</protein>
<feature type="repeat" description="ANK" evidence="3">
    <location>
        <begin position="226"/>
        <end position="258"/>
    </location>
</feature>
<dbReference type="STRING" id="645134.A0A0L0HUN9"/>
<proteinExistence type="predicted"/>
<evidence type="ECO:0000256" key="3">
    <source>
        <dbReference type="PROSITE-ProRule" id="PRU00023"/>
    </source>
</evidence>
<dbReference type="OrthoDB" id="2111564at2759"/>
<dbReference type="EMBL" id="KQ257450">
    <property type="protein sequence ID" value="KND04569.1"/>
    <property type="molecule type" value="Genomic_DNA"/>
</dbReference>
<dbReference type="OMA" id="HANRERH"/>
<dbReference type="PANTHER" id="PTHR24171">
    <property type="entry name" value="ANKYRIN REPEAT DOMAIN-CONTAINING PROTEIN 39-RELATED"/>
    <property type="match status" value="1"/>
</dbReference>
<dbReference type="VEuPathDB" id="FungiDB:SPPG_00290"/>
<dbReference type="PROSITE" id="PS50297">
    <property type="entry name" value="ANK_REP_REGION"/>
    <property type="match status" value="4"/>
</dbReference>
<dbReference type="SMART" id="SM00248">
    <property type="entry name" value="ANK"/>
    <property type="match status" value="5"/>
</dbReference>
<dbReference type="Gene3D" id="1.25.40.20">
    <property type="entry name" value="Ankyrin repeat-containing domain"/>
    <property type="match status" value="2"/>
</dbReference>
<evidence type="ECO:0000313" key="5">
    <source>
        <dbReference type="Proteomes" id="UP000053201"/>
    </source>
</evidence>